<evidence type="ECO:0000256" key="3">
    <source>
        <dbReference type="ARBA" id="ARBA00022827"/>
    </source>
</evidence>
<comment type="caution">
    <text evidence="7">The sequence shown here is derived from an EMBL/GenBank/DDBJ whole genome shotgun (WGS) entry which is preliminary data.</text>
</comment>
<evidence type="ECO:0000256" key="4">
    <source>
        <dbReference type="ARBA" id="ARBA00023002"/>
    </source>
</evidence>
<keyword evidence="8" id="KW-1185">Reference proteome</keyword>
<evidence type="ECO:0000256" key="5">
    <source>
        <dbReference type="ARBA" id="ARBA00023284"/>
    </source>
</evidence>
<keyword evidence="4" id="KW-0560">Oxidoreductase</keyword>
<protein>
    <submittedName>
        <fullName evidence="7">FAD-dependent oxidoreductase</fullName>
    </submittedName>
</protein>
<dbReference type="Gene3D" id="3.50.50.60">
    <property type="entry name" value="FAD/NAD(P)-binding domain"/>
    <property type="match status" value="1"/>
</dbReference>
<gene>
    <name evidence="7" type="ORF">HIJ39_23370</name>
</gene>
<keyword evidence="5" id="KW-0676">Redox-active center</keyword>
<dbReference type="InterPro" id="IPR050260">
    <property type="entry name" value="FAD-bd_OxRdtase"/>
</dbReference>
<accession>A0A7Y0Q4E5</accession>
<feature type="non-terminal residue" evidence="7">
    <location>
        <position position="98"/>
    </location>
</feature>
<dbReference type="InterPro" id="IPR023753">
    <property type="entry name" value="FAD/NAD-binding_dom"/>
</dbReference>
<dbReference type="GO" id="GO:0016491">
    <property type="term" value="F:oxidoreductase activity"/>
    <property type="evidence" value="ECO:0007669"/>
    <property type="project" value="UniProtKB-KW"/>
</dbReference>
<dbReference type="AlphaFoldDB" id="A0A7Y0Q4E5"/>
<dbReference type="PANTHER" id="PTHR43429">
    <property type="entry name" value="PYRIDINE NUCLEOTIDE-DISULFIDE OXIDOREDUCTASE DOMAIN-CONTAINING"/>
    <property type="match status" value="1"/>
</dbReference>
<dbReference type="InterPro" id="IPR036188">
    <property type="entry name" value="FAD/NAD-bd_sf"/>
</dbReference>
<keyword evidence="3" id="KW-0274">FAD</keyword>
<name>A0A7Y0Q4E5_9FIRM</name>
<evidence type="ECO:0000256" key="2">
    <source>
        <dbReference type="ARBA" id="ARBA00022630"/>
    </source>
</evidence>
<keyword evidence="2" id="KW-0285">Flavoprotein</keyword>
<feature type="domain" description="FAD/NAD(P)-binding" evidence="6">
    <location>
        <begin position="3"/>
        <end position="95"/>
    </location>
</feature>
<reference evidence="7 8" key="1">
    <citation type="submission" date="2020-04" db="EMBL/GenBank/DDBJ databases">
        <authorList>
            <person name="Zhang R."/>
            <person name="Schippers A."/>
        </authorList>
    </citation>
    <scope>NUCLEOTIDE SEQUENCE [LARGE SCALE GENOMIC DNA]</scope>
    <source>
        <strain evidence="7 8">DSM 109850</strain>
    </source>
</reference>
<proteinExistence type="predicted"/>
<sequence length="98" mass="10466">MSHILIIGGSDAGISAALRAREVDPTATVTMLVADAFPNYSICGLPFYLSGEVADWHHLAHRTLGDIESAGIRVRLNTRALAIDPASHTVRVQTESQA</sequence>
<dbReference type="PANTHER" id="PTHR43429:SF1">
    <property type="entry name" value="NAD(P)H SULFUR OXIDOREDUCTASE (COA-DEPENDENT)"/>
    <property type="match status" value="1"/>
</dbReference>
<comment type="cofactor">
    <cofactor evidence="1">
        <name>FAD</name>
        <dbReference type="ChEBI" id="CHEBI:57692"/>
    </cofactor>
</comment>
<evidence type="ECO:0000313" key="8">
    <source>
        <dbReference type="Proteomes" id="UP000533476"/>
    </source>
</evidence>
<dbReference type="Pfam" id="PF07992">
    <property type="entry name" value="Pyr_redox_2"/>
    <property type="match status" value="1"/>
</dbReference>
<dbReference type="RefSeq" id="WP_169103405.1">
    <property type="nucleotide sequence ID" value="NZ_JABBVZ010000337.1"/>
</dbReference>
<evidence type="ECO:0000313" key="7">
    <source>
        <dbReference type="EMBL" id="NMP25233.1"/>
    </source>
</evidence>
<dbReference type="SUPFAM" id="SSF51905">
    <property type="entry name" value="FAD/NAD(P)-binding domain"/>
    <property type="match status" value="1"/>
</dbReference>
<evidence type="ECO:0000259" key="6">
    <source>
        <dbReference type="Pfam" id="PF07992"/>
    </source>
</evidence>
<dbReference type="EMBL" id="JABBVZ010000337">
    <property type="protein sequence ID" value="NMP25233.1"/>
    <property type="molecule type" value="Genomic_DNA"/>
</dbReference>
<dbReference type="Proteomes" id="UP000533476">
    <property type="component" value="Unassembled WGS sequence"/>
</dbReference>
<evidence type="ECO:0000256" key="1">
    <source>
        <dbReference type="ARBA" id="ARBA00001974"/>
    </source>
</evidence>
<organism evidence="7 8">
    <name type="scientific">Sulfobacillus harzensis</name>
    <dbReference type="NCBI Taxonomy" id="2729629"/>
    <lineage>
        <taxon>Bacteria</taxon>
        <taxon>Bacillati</taxon>
        <taxon>Bacillota</taxon>
        <taxon>Clostridia</taxon>
        <taxon>Eubacteriales</taxon>
        <taxon>Clostridiales Family XVII. Incertae Sedis</taxon>
        <taxon>Sulfobacillus</taxon>
    </lineage>
</organism>